<organism evidence="2 3">
    <name type="scientific">Tulasnella calospora MUT 4182</name>
    <dbReference type="NCBI Taxonomy" id="1051891"/>
    <lineage>
        <taxon>Eukaryota</taxon>
        <taxon>Fungi</taxon>
        <taxon>Dikarya</taxon>
        <taxon>Basidiomycota</taxon>
        <taxon>Agaricomycotina</taxon>
        <taxon>Agaricomycetes</taxon>
        <taxon>Cantharellales</taxon>
        <taxon>Tulasnellaceae</taxon>
        <taxon>Tulasnella</taxon>
    </lineage>
</organism>
<dbReference type="EMBL" id="KN823104">
    <property type="protein sequence ID" value="KIO22654.1"/>
    <property type="molecule type" value="Genomic_DNA"/>
</dbReference>
<dbReference type="HOGENOM" id="CLU_2980793_0_0_1"/>
<evidence type="ECO:0000313" key="3">
    <source>
        <dbReference type="Proteomes" id="UP000054248"/>
    </source>
</evidence>
<evidence type="ECO:0000313" key="2">
    <source>
        <dbReference type="EMBL" id="KIO22654.1"/>
    </source>
</evidence>
<reference evidence="3" key="2">
    <citation type="submission" date="2015-01" db="EMBL/GenBank/DDBJ databases">
        <title>Evolutionary Origins and Diversification of the Mycorrhizal Mutualists.</title>
        <authorList>
            <consortium name="DOE Joint Genome Institute"/>
            <consortium name="Mycorrhizal Genomics Consortium"/>
            <person name="Kohler A."/>
            <person name="Kuo A."/>
            <person name="Nagy L.G."/>
            <person name="Floudas D."/>
            <person name="Copeland A."/>
            <person name="Barry K.W."/>
            <person name="Cichocki N."/>
            <person name="Veneault-Fourrey C."/>
            <person name="LaButti K."/>
            <person name="Lindquist E.A."/>
            <person name="Lipzen A."/>
            <person name="Lundell T."/>
            <person name="Morin E."/>
            <person name="Murat C."/>
            <person name="Riley R."/>
            <person name="Ohm R."/>
            <person name="Sun H."/>
            <person name="Tunlid A."/>
            <person name="Henrissat B."/>
            <person name="Grigoriev I.V."/>
            <person name="Hibbett D.S."/>
            <person name="Martin F."/>
        </authorList>
    </citation>
    <scope>NUCLEOTIDE SEQUENCE [LARGE SCALE GENOMIC DNA]</scope>
    <source>
        <strain evidence="3">MUT 4182</strain>
    </source>
</reference>
<reference evidence="2 3" key="1">
    <citation type="submission" date="2014-04" db="EMBL/GenBank/DDBJ databases">
        <authorList>
            <consortium name="DOE Joint Genome Institute"/>
            <person name="Kuo A."/>
            <person name="Girlanda M."/>
            <person name="Perotto S."/>
            <person name="Kohler A."/>
            <person name="Nagy L.G."/>
            <person name="Floudas D."/>
            <person name="Copeland A."/>
            <person name="Barry K.W."/>
            <person name="Cichocki N."/>
            <person name="Veneault-Fourrey C."/>
            <person name="LaButti K."/>
            <person name="Lindquist E.A."/>
            <person name="Lipzen A."/>
            <person name="Lundell T."/>
            <person name="Morin E."/>
            <person name="Murat C."/>
            <person name="Sun H."/>
            <person name="Tunlid A."/>
            <person name="Henrissat B."/>
            <person name="Grigoriev I.V."/>
            <person name="Hibbett D.S."/>
            <person name="Martin F."/>
            <person name="Nordberg H.P."/>
            <person name="Cantor M.N."/>
            <person name="Hua S.X."/>
        </authorList>
    </citation>
    <scope>NUCLEOTIDE SEQUENCE [LARGE SCALE GENOMIC DNA]</scope>
    <source>
        <strain evidence="2 3">MUT 4182</strain>
    </source>
</reference>
<feature type="compositionally biased region" description="Polar residues" evidence="1">
    <location>
        <begin position="33"/>
        <end position="58"/>
    </location>
</feature>
<keyword evidence="3" id="KW-1185">Reference proteome</keyword>
<dbReference type="AlphaFoldDB" id="A0A0C3QD57"/>
<evidence type="ECO:0000256" key="1">
    <source>
        <dbReference type="SAM" id="MobiDB-lite"/>
    </source>
</evidence>
<gene>
    <name evidence="2" type="ORF">M407DRAFT_116626</name>
</gene>
<proteinExistence type="predicted"/>
<name>A0A0C3QD57_9AGAM</name>
<accession>A0A0C3QD57</accession>
<protein>
    <submittedName>
        <fullName evidence="2">Uncharacterized protein</fullName>
    </submittedName>
</protein>
<feature type="region of interest" description="Disordered" evidence="1">
    <location>
        <begin position="29"/>
        <end position="58"/>
    </location>
</feature>
<dbReference type="Proteomes" id="UP000054248">
    <property type="component" value="Unassembled WGS sequence"/>
</dbReference>
<sequence>MCERCILKPIWTDAERGRPLPTVILQPLIGSNMDPSSSRPVAETSATYTSSPTQAVGA</sequence>